<dbReference type="InterPro" id="IPR010428">
    <property type="entry name" value="Zincin_1"/>
</dbReference>
<comment type="caution">
    <text evidence="1">The sequence shown here is derived from an EMBL/GenBank/DDBJ whole genome shotgun (WGS) entry which is preliminary data.</text>
</comment>
<evidence type="ECO:0000313" key="1">
    <source>
        <dbReference type="EMBL" id="GGE11896.1"/>
    </source>
</evidence>
<organism evidence="1 2">
    <name type="scientific">Sandarakinorhabdus glacialis</name>
    <dbReference type="NCBI Taxonomy" id="1614636"/>
    <lineage>
        <taxon>Bacteria</taxon>
        <taxon>Pseudomonadati</taxon>
        <taxon>Pseudomonadota</taxon>
        <taxon>Alphaproteobacteria</taxon>
        <taxon>Sphingomonadales</taxon>
        <taxon>Sphingosinicellaceae</taxon>
        <taxon>Sandarakinorhabdus</taxon>
    </lineage>
</organism>
<reference evidence="1" key="1">
    <citation type="journal article" date="2014" name="Int. J. Syst. Evol. Microbiol.">
        <title>Complete genome sequence of Corynebacterium casei LMG S-19264T (=DSM 44701T), isolated from a smear-ripened cheese.</title>
        <authorList>
            <consortium name="US DOE Joint Genome Institute (JGI-PGF)"/>
            <person name="Walter F."/>
            <person name="Albersmeier A."/>
            <person name="Kalinowski J."/>
            <person name="Ruckert C."/>
        </authorList>
    </citation>
    <scope>NUCLEOTIDE SEQUENCE</scope>
    <source>
        <strain evidence="1">CGMCC 1.15519</strain>
    </source>
</reference>
<dbReference type="Pfam" id="PF06262">
    <property type="entry name" value="Zincin_1"/>
    <property type="match status" value="1"/>
</dbReference>
<evidence type="ECO:0000313" key="2">
    <source>
        <dbReference type="Proteomes" id="UP000635071"/>
    </source>
</evidence>
<reference evidence="1" key="2">
    <citation type="submission" date="2020-09" db="EMBL/GenBank/DDBJ databases">
        <authorList>
            <person name="Sun Q."/>
            <person name="Zhou Y."/>
        </authorList>
    </citation>
    <scope>NUCLEOTIDE SEQUENCE</scope>
    <source>
        <strain evidence="1">CGMCC 1.15519</strain>
    </source>
</reference>
<name>A0A917E7A5_9SPHN</name>
<accession>A0A917E7A5</accession>
<dbReference type="EMBL" id="BMJM01000005">
    <property type="protein sequence ID" value="GGE11896.1"/>
    <property type="molecule type" value="Genomic_DNA"/>
</dbReference>
<keyword evidence="2" id="KW-1185">Reference proteome</keyword>
<dbReference type="InterPro" id="IPR038555">
    <property type="entry name" value="Zincin_1_sf"/>
</dbReference>
<gene>
    <name evidence="1" type="ORF">GCM10011529_17740</name>
</gene>
<proteinExistence type="predicted"/>
<dbReference type="Gene3D" id="3.30.2010.20">
    <property type="match status" value="1"/>
</dbReference>
<dbReference type="Proteomes" id="UP000635071">
    <property type="component" value="Unassembled WGS sequence"/>
</dbReference>
<dbReference type="SUPFAM" id="SSF55486">
    <property type="entry name" value="Metalloproteases ('zincins'), catalytic domain"/>
    <property type="match status" value="1"/>
</dbReference>
<evidence type="ECO:0008006" key="3">
    <source>
        <dbReference type="Google" id="ProtNLM"/>
    </source>
</evidence>
<protein>
    <recommendedName>
        <fullName evidence="3">Zn-dependent protease with MMP-like domain</fullName>
    </recommendedName>
</protein>
<sequence>MPCPAYLAAMNNRQTIAPSIADIEALAQAAVERLPEMFRRHLGPVLLRVEDFPDADVMAAMELESEWDILGLYQGRHVGMKGDEPSGALPDMIFLYRRPLLDEWSQTEDSLEAIVSHVLVHEVGHHFGLSDEAMEAIEAELD</sequence>
<dbReference type="AlphaFoldDB" id="A0A917E7A5"/>
<dbReference type="CDD" id="cd12952">
    <property type="entry name" value="MMP_ACEL2062"/>
    <property type="match status" value="1"/>
</dbReference>